<dbReference type="PATRIC" id="fig|710685.3.peg.4372"/>
<dbReference type="OrthoDB" id="4640104at2"/>
<feature type="chain" id="PRO_5003514645" evidence="1">
    <location>
        <begin position="27"/>
        <end position="60"/>
    </location>
</feature>
<proteinExistence type="predicted"/>
<dbReference type="EMBL" id="CP003169">
    <property type="protein sequence ID" value="AEV74857.1"/>
    <property type="molecule type" value="Genomic_DNA"/>
</dbReference>
<name>G8RLN4_MYCRN</name>
<dbReference type="AlphaFoldDB" id="G8RLN4"/>
<keyword evidence="3" id="KW-1185">Reference proteome</keyword>
<protein>
    <submittedName>
        <fullName evidence="2">Uncharacterized protein</fullName>
    </submittedName>
</protein>
<dbReference type="RefSeq" id="WP_014212605.1">
    <property type="nucleotide sequence ID" value="NC_016604.1"/>
</dbReference>
<keyword evidence="1" id="KW-0732">Signal</keyword>
<feature type="signal peptide" evidence="1">
    <location>
        <begin position="1"/>
        <end position="26"/>
    </location>
</feature>
<organism evidence="2 3">
    <name type="scientific">Mycolicibacterium rhodesiae (strain NBB3)</name>
    <name type="common">Mycobacterium rhodesiae</name>
    <dbReference type="NCBI Taxonomy" id="710685"/>
    <lineage>
        <taxon>Bacteria</taxon>
        <taxon>Bacillati</taxon>
        <taxon>Actinomycetota</taxon>
        <taxon>Actinomycetes</taxon>
        <taxon>Mycobacteriales</taxon>
        <taxon>Mycobacteriaceae</taxon>
        <taxon>Mycolicibacterium</taxon>
    </lineage>
</organism>
<evidence type="ECO:0000313" key="2">
    <source>
        <dbReference type="EMBL" id="AEV74857.1"/>
    </source>
</evidence>
<evidence type="ECO:0000256" key="1">
    <source>
        <dbReference type="SAM" id="SignalP"/>
    </source>
</evidence>
<dbReference type="KEGG" id="mrh:MycrhN_4358"/>
<dbReference type="HOGENOM" id="CLU_2936688_0_0_11"/>
<accession>G8RLN4</accession>
<gene>
    <name evidence="2" type="ordered locus">MycrhN_4358</name>
</gene>
<evidence type="ECO:0000313" key="3">
    <source>
        <dbReference type="Proteomes" id="UP000005442"/>
    </source>
</evidence>
<dbReference type="Proteomes" id="UP000005442">
    <property type="component" value="Chromosome"/>
</dbReference>
<reference evidence="2 3" key="1">
    <citation type="submission" date="2011-12" db="EMBL/GenBank/DDBJ databases">
        <title>Complete sequence of Mycobacterium rhodesiae NBB3.</title>
        <authorList>
            <consortium name="US DOE Joint Genome Institute"/>
            <person name="Lucas S."/>
            <person name="Han J."/>
            <person name="Lapidus A."/>
            <person name="Cheng J.-F."/>
            <person name="Goodwin L."/>
            <person name="Pitluck S."/>
            <person name="Peters L."/>
            <person name="Mikhailova N."/>
            <person name="Gu W."/>
            <person name="Detter J.C."/>
            <person name="Han C."/>
            <person name="Tapia R."/>
            <person name="Land M."/>
            <person name="Hauser L."/>
            <person name="Kyrpides N."/>
            <person name="Ivanova N."/>
            <person name="Pagani I."/>
            <person name="Mattes T."/>
            <person name="Holmes A."/>
            <person name="Rutledge P."/>
            <person name="Paulsen I."/>
            <person name="Coleman N."/>
            <person name="Woyke T."/>
        </authorList>
    </citation>
    <scope>NUCLEOTIDE SEQUENCE [LARGE SCALE GENOMIC DNA]</scope>
    <source>
        <strain evidence="2 3">NBB3</strain>
    </source>
</reference>
<sequence length="60" mass="6612">MLIRRTSHWILGTAMAAAVAHVTTMAQTFADAFEPDLESWETLPVALAAEHDRVGLYQQA</sequence>